<proteinExistence type="predicted"/>
<evidence type="ECO:0000313" key="2">
    <source>
        <dbReference type="Proteomes" id="UP000789524"/>
    </source>
</evidence>
<organism evidence="1 2">
    <name type="scientific">Danaus chrysippus</name>
    <name type="common">African queen</name>
    <dbReference type="NCBI Taxonomy" id="151541"/>
    <lineage>
        <taxon>Eukaryota</taxon>
        <taxon>Metazoa</taxon>
        <taxon>Ecdysozoa</taxon>
        <taxon>Arthropoda</taxon>
        <taxon>Hexapoda</taxon>
        <taxon>Insecta</taxon>
        <taxon>Pterygota</taxon>
        <taxon>Neoptera</taxon>
        <taxon>Endopterygota</taxon>
        <taxon>Lepidoptera</taxon>
        <taxon>Glossata</taxon>
        <taxon>Ditrysia</taxon>
        <taxon>Papilionoidea</taxon>
        <taxon>Nymphalidae</taxon>
        <taxon>Danainae</taxon>
        <taxon>Danaini</taxon>
        <taxon>Danaina</taxon>
        <taxon>Danaus</taxon>
        <taxon>Anosia</taxon>
    </lineage>
</organism>
<dbReference type="EMBL" id="CAKASE010000082">
    <property type="protein sequence ID" value="CAG9584314.1"/>
    <property type="molecule type" value="Genomic_DNA"/>
</dbReference>
<dbReference type="Proteomes" id="UP000789524">
    <property type="component" value="Unassembled WGS sequence"/>
</dbReference>
<name>A0A8J2R3T8_9NEOP</name>
<keyword evidence="2" id="KW-1185">Reference proteome</keyword>
<accession>A0A8J2R3T8</accession>
<comment type="caution">
    <text evidence="1">The sequence shown here is derived from an EMBL/GenBank/DDBJ whole genome shotgun (WGS) entry which is preliminary data.</text>
</comment>
<dbReference type="AlphaFoldDB" id="A0A8J2R3T8"/>
<reference evidence="1" key="1">
    <citation type="submission" date="2021-09" db="EMBL/GenBank/DDBJ databases">
        <authorList>
            <person name="Martin H S."/>
        </authorList>
    </citation>
    <scope>NUCLEOTIDE SEQUENCE</scope>
</reference>
<protein>
    <submittedName>
        <fullName evidence="1">(African queen) hypothetical protein</fullName>
    </submittedName>
</protein>
<gene>
    <name evidence="1" type="ORF">DCHRY22_LOCUS14922</name>
</gene>
<sequence length="78" mass="8674">MIHVTFLGHTYCSSVCRPPVLMQMYLFAWTSPYSSAMTLLASRSISDMIVVDTPMVTCPRVRDANPTMDSGFDPEQAP</sequence>
<evidence type="ECO:0000313" key="1">
    <source>
        <dbReference type="EMBL" id="CAG9584314.1"/>
    </source>
</evidence>